<evidence type="ECO:0000313" key="4">
    <source>
        <dbReference type="Proteomes" id="UP000012045"/>
    </source>
</evidence>
<feature type="region of interest" description="Disordered" evidence="2">
    <location>
        <begin position="665"/>
        <end position="693"/>
    </location>
</feature>
<name>M7UQB5_BOTF1</name>
<feature type="coiled-coil region" evidence="1">
    <location>
        <begin position="107"/>
        <end position="134"/>
    </location>
</feature>
<evidence type="ECO:0000256" key="2">
    <source>
        <dbReference type="SAM" id="MobiDB-lite"/>
    </source>
</evidence>
<accession>M7UQB5</accession>
<feature type="compositionally biased region" description="Basic and acidic residues" evidence="2">
    <location>
        <begin position="665"/>
        <end position="689"/>
    </location>
</feature>
<organism evidence="3 4">
    <name type="scientific">Botryotinia fuckeliana (strain BcDW1)</name>
    <name type="common">Noble rot fungus</name>
    <name type="synonym">Botrytis cinerea</name>
    <dbReference type="NCBI Taxonomy" id="1290391"/>
    <lineage>
        <taxon>Eukaryota</taxon>
        <taxon>Fungi</taxon>
        <taxon>Dikarya</taxon>
        <taxon>Ascomycota</taxon>
        <taxon>Pezizomycotina</taxon>
        <taxon>Leotiomycetes</taxon>
        <taxon>Helotiales</taxon>
        <taxon>Sclerotiniaceae</taxon>
        <taxon>Botrytis</taxon>
    </lineage>
</organism>
<feature type="region of interest" description="Disordered" evidence="2">
    <location>
        <begin position="874"/>
        <end position="902"/>
    </location>
</feature>
<feature type="compositionally biased region" description="Polar residues" evidence="2">
    <location>
        <begin position="38"/>
        <end position="51"/>
    </location>
</feature>
<keyword evidence="1" id="KW-0175">Coiled coil</keyword>
<dbReference type="OrthoDB" id="3547702at2759"/>
<dbReference type="HOGENOM" id="CLU_009532_0_0_1"/>
<feature type="region of interest" description="Disordered" evidence="2">
    <location>
        <begin position="38"/>
        <end position="74"/>
    </location>
</feature>
<reference evidence="4" key="1">
    <citation type="journal article" date="2013" name="Genome Announc.">
        <title>Draft genome sequence of Botrytis cinerea BcDW1, inoculum for noble rot of grape berries.</title>
        <authorList>
            <person name="Blanco-Ulate B."/>
            <person name="Allen G."/>
            <person name="Powell A.L."/>
            <person name="Cantu D."/>
        </authorList>
    </citation>
    <scope>NUCLEOTIDE SEQUENCE [LARGE SCALE GENOMIC DNA]</scope>
    <source>
        <strain evidence="4">BcDW1</strain>
    </source>
</reference>
<evidence type="ECO:0000313" key="3">
    <source>
        <dbReference type="EMBL" id="EMR89153.1"/>
    </source>
</evidence>
<dbReference type="EMBL" id="KB707760">
    <property type="protein sequence ID" value="EMR89153.1"/>
    <property type="molecule type" value="Genomic_DNA"/>
</dbReference>
<evidence type="ECO:0008006" key="5">
    <source>
        <dbReference type="Google" id="ProtNLM"/>
    </source>
</evidence>
<evidence type="ECO:0000256" key="1">
    <source>
        <dbReference type="SAM" id="Coils"/>
    </source>
</evidence>
<proteinExistence type="predicted"/>
<sequence length="1106" mass="124763">MKSKEFPKNFLFGSREDYILKTQLESISAQREENIEVTTQNTQSMHSTLAPPNTPWSPEDAIQDHQSSHKGQETRQNLENGLHSNINSQSQIDSSSDECFENWKMVAINSQKENQKLKSQLIEIKAQNSNLIDARNRREISSGPTETICYALLQQNWQQVQRIKELEKDAGFRNLDGQLEVRLSSKHIGSFMERMGLALESIMHKNGISLRTNADITDTNADLQHLFHLLYGTEMKLGLEKLMRGLDPQLLLRGLALAAVKQWIFMTEFPAFKENRLSLAQMKVISQKGITRSQVSFVCCSMLIVQYFNLGDWKCARKLALESYISIIRDPSFSENDLREETQNLVSRFSKAIAPLCNPPHNSEKVLNSIWVDVEGTVGTLFITALTFKASTVATEQQYEFIIYPPGTATTEALEVLESLAASKPSEKDLACEVWRHASLYVYEMETASEQNYPAGMVNPSNFIVHEGQVREEKSCLRSEVVVSKEFDKSRWDVDEEINSLSKTVLGKKQTPERNAERYRINAYVGDTTNIIKFATKNRLQRGIRPSIVNQTDKYSQETLKQCGETPRKSESYCSTCLNLYPGAMLEEHLKKRPVWCQAPCCVCNEKYTRKSDIAKHKRHQKNKIFDAELSGTKGIKTSPLEFLVEVAKRKIDANRVTTVAEVELQQKDSSKSRQESNRRSTRLNRQEGRALGVGDNIPREVKDVNSPKTDCNVPLDIETGDLYDISTVDETEIRSAIPKSSSCEKCGAMFTSSEGVTKHQKMKICKVCSKCGSWFGRKQMFRHSCNQQKITNPECDEMTLTEPHGLGGDEISAATTQATPKSLGDLETESLDISNGDCHKLQADAICSRTSSPLSEFEKSPVLAMTPVQNLLKRPRPCTGQNSENPHSQRDSFGPEEIENMRPIKLRRVDITQKAATMTGFSNFSDQKLLEFNGNHVQAPIPSRFTTFEFERWPTIAPIESNERGSGMDFKSLNFDNSADPRNAWDLESNYIAFDSQDDSFLDSLGDCQNPFSIPQDFHSENLVPSTRSTVYVNGPRPLDFSTQPLAYENSHTAARRQPQESTPLVAYHEAREGNFGNPQRKSGNTIADILNADRLNAEGVSYSY</sequence>
<dbReference type="AlphaFoldDB" id="M7UQB5"/>
<protein>
    <recommendedName>
        <fullName evidence="5">C2H2-type domain-containing protein</fullName>
    </recommendedName>
</protein>
<dbReference type="Proteomes" id="UP000012045">
    <property type="component" value="Unassembled WGS sequence"/>
</dbReference>
<feature type="compositionally biased region" description="Basic and acidic residues" evidence="2">
    <location>
        <begin position="62"/>
        <end position="73"/>
    </location>
</feature>
<gene>
    <name evidence="3" type="ORF">BcDW1_2219</name>
</gene>